<dbReference type="PANTHER" id="PTHR11562:SF17">
    <property type="entry name" value="RE54080P-RELATED"/>
    <property type="match status" value="1"/>
</dbReference>
<keyword evidence="6" id="KW-0406">Ion transport</keyword>
<feature type="transmembrane region" description="Helical" evidence="8">
    <location>
        <begin position="170"/>
        <end position="194"/>
    </location>
</feature>
<evidence type="ECO:0000256" key="4">
    <source>
        <dbReference type="ARBA" id="ARBA00022692"/>
    </source>
</evidence>
<evidence type="ECO:0000313" key="11">
    <source>
        <dbReference type="EMBL" id="MBM7573576.1"/>
    </source>
</evidence>
<dbReference type="PANTHER" id="PTHR11562">
    <property type="entry name" value="CATION EFFLUX PROTEIN/ ZINC TRANSPORTER"/>
    <property type="match status" value="1"/>
</dbReference>
<evidence type="ECO:0000259" key="10">
    <source>
        <dbReference type="Pfam" id="PF16916"/>
    </source>
</evidence>
<dbReference type="SUPFAM" id="SSF161111">
    <property type="entry name" value="Cation efflux protein transmembrane domain-like"/>
    <property type="match status" value="1"/>
</dbReference>
<feature type="domain" description="Cation efflux protein cytoplasmic" evidence="10">
    <location>
        <begin position="268"/>
        <end position="344"/>
    </location>
</feature>
<evidence type="ECO:0000256" key="6">
    <source>
        <dbReference type="ARBA" id="ARBA00023065"/>
    </source>
</evidence>
<dbReference type="EMBL" id="JAFBDR010000038">
    <property type="protein sequence ID" value="MBM7573576.1"/>
    <property type="molecule type" value="Genomic_DNA"/>
</dbReference>
<keyword evidence="4 8" id="KW-0812">Transmembrane</keyword>
<comment type="caution">
    <text evidence="11">The sequence shown here is derived from an EMBL/GenBank/DDBJ whole genome shotgun (WGS) entry which is preliminary data.</text>
</comment>
<dbReference type="NCBIfam" id="TIGR01297">
    <property type="entry name" value="CDF"/>
    <property type="match status" value="1"/>
</dbReference>
<gene>
    <name evidence="11" type="ORF">JOC48_004140</name>
</gene>
<name>A0ABS2N610_9BACI</name>
<dbReference type="InterPro" id="IPR050681">
    <property type="entry name" value="CDF/SLC30A"/>
</dbReference>
<accession>A0ABS2N610</accession>
<dbReference type="SUPFAM" id="SSF160240">
    <property type="entry name" value="Cation efflux protein cytoplasmic domain-like"/>
    <property type="match status" value="1"/>
</dbReference>
<evidence type="ECO:0000256" key="2">
    <source>
        <dbReference type="ARBA" id="ARBA00008873"/>
    </source>
</evidence>
<keyword evidence="7 8" id="KW-0472">Membrane</keyword>
<dbReference type="Gene3D" id="1.20.1510.10">
    <property type="entry name" value="Cation efflux protein transmembrane domain"/>
    <property type="match status" value="1"/>
</dbReference>
<evidence type="ECO:0000256" key="7">
    <source>
        <dbReference type="ARBA" id="ARBA00023136"/>
    </source>
</evidence>
<dbReference type="Proteomes" id="UP001296943">
    <property type="component" value="Unassembled WGS sequence"/>
</dbReference>
<organism evidence="11 12">
    <name type="scientific">Aquibacillus albus</name>
    <dbReference type="NCBI Taxonomy" id="1168171"/>
    <lineage>
        <taxon>Bacteria</taxon>
        <taxon>Bacillati</taxon>
        <taxon>Bacillota</taxon>
        <taxon>Bacilli</taxon>
        <taxon>Bacillales</taxon>
        <taxon>Bacillaceae</taxon>
        <taxon>Aquibacillus</taxon>
    </lineage>
</organism>
<dbReference type="InterPro" id="IPR058533">
    <property type="entry name" value="Cation_efflux_TM"/>
</dbReference>
<evidence type="ECO:0000256" key="5">
    <source>
        <dbReference type="ARBA" id="ARBA00022989"/>
    </source>
</evidence>
<evidence type="ECO:0000256" key="1">
    <source>
        <dbReference type="ARBA" id="ARBA00004141"/>
    </source>
</evidence>
<evidence type="ECO:0000259" key="9">
    <source>
        <dbReference type="Pfam" id="PF01545"/>
    </source>
</evidence>
<dbReference type="Pfam" id="PF01545">
    <property type="entry name" value="Cation_efflux"/>
    <property type="match status" value="1"/>
</dbReference>
<dbReference type="Pfam" id="PF16916">
    <property type="entry name" value="ZT_dimer"/>
    <property type="match status" value="1"/>
</dbReference>
<feature type="transmembrane region" description="Helical" evidence="8">
    <location>
        <begin position="139"/>
        <end position="158"/>
    </location>
</feature>
<feature type="transmembrane region" description="Helical" evidence="8">
    <location>
        <begin position="206"/>
        <end position="233"/>
    </location>
</feature>
<keyword evidence="3" id="KW-0813">Transport</keyword>
<comment type="similarity">
    <text evidence="2">Belongs to the cation diffusion facilitator (CDF) transporter (TC 2.A.4) family. SLC30A subfamily.</text>
</comment>
<dbReference type="InterPro" id="IPR036837">
    <property type="entry name" value="Cation_efflux_CTD_sf"/>
</dbReference>
<dbReference type="Gene3D" id="3.30.70.1350">
    <property type="entry name" value="Cation efflux protein, cytoplasmic domain"/>
    <property type="match status" value="1"/>
</dbReference>
<feature type="transmembrane region" description="Helical" evidence="8">
    <location>
        <begin position="239"/>
        <end position="256"/>
    </location>
</feature>
<comment type="subcellular location">
    <subcellularLocation>
        <location evidence="1">Membrane</location>
        <topology evidence="1">Multi-pass membrane protein</topology>
    </subcellularLocation>
</comment>
<sequence>MRKETLYYSHDDKHVMNILKQTMDHAKHSSCMFITFFYLRHYDRVHLNKCTTGGNVMGHGHDHSHGANKKALMISFFITTGYMIIEAIGGFLTNSLALLSDAGHMLSDAVSLGIGLLAFHLGERVANYSKTFGYKRFEILAAVFNGVTLILIAFYIFYEAYHRFVDPPDVASTGMLIIASIGFIVNIFVAWILMRGDTKENLNLRAAFLHVLGDLLGSVGAITAALFIMFLGWGWADPLASVIVAILVLVSGWRVTKDAVHVLMEGTPKNVDVNDIINSLQNIEGIKSIHDLHIWSITSGQNALACHAVVSGDLSIHESQTLLRTMEHKLEHKGIGHVTIQLEHSDHPHHDSLMCHASQPDKNMK</sequence>
<keyword evidence="12" id="KW-1185">Reference proteome</keyword>
<dbReference type="InterPro" id="IPR027470">
    <property type="entry name" value="Cation_efflux_CTD"/>
</dbReference>
<reference evidence="11 12" key="1">
    <citation type="submission" date="2021-01" db="EMBL/GenBank/DDBJ databases">
        <title>Genomic Encyclopedia of Type Strains, Phase IV (KMG-IV): sequencing the most valuable type-strain genomes for metagenomic binning, comparative biology and taxonomic classification.</title>
        <authorList>
            <person name="Goeker M."/>
        </authorList>
    </citation>
    <scope>NUCLEOTIDE SEQUENCE [LARGE SCALE GENOMIC DNA]</scope>
    <source>
        <strain evidence="11 12">DSM 23711</strain>
    </source>
</reference>
<evidence type="ECO:0000256" key="3">
    <source>
        <dbReference type="ARBA" id="ARBA00022448"/>
    </source>
</evidence>
<feature type="domain" description="Cation efflux protein transmembrane" evidence="9">
    <location>
        <begin position="72"/>
        <end position="264"/>
    </location>
</feature>
<dbReference type="InterPro" id="IPR002524">
    <property type="entry name" value="Cation_efflux"/>
</dbReference>
<evidence type="ECO:0000313" key="12">
    <source>
        <dbReference type="Proteomes" id="UP001296943"/>
    </source>
</evidence>
<keyword evidence="5 8" id="KW-1133">Transmembrane helix</keyword>
<proteinExistence type="inferred from homology"/>
<evidence type="ECO:0000256" key="8">
    <source>
        <dbReference type="SAM" id="Phobius"/>
    </source>
</evidence>
<protein>
    <submittedName>
        <fullName evidence="11">Cobalt-zinc-cadmium efflux system protein</fullName>
    </submittedName>
</protein>
<dbReference type="InterPro" id="IPR027469">
    <property type="entry name" value="Cation_efflux_TMD_sf"/>
</dbReference>
<feature type="transmembrane region" description="Helical" evidence="8">
    <location>
        <begin position="71"/>
        <end position="92"/>
    </location>
</feature>